<evidence type="ECO:0000259" key="7">
    <source>
        <dbReference type="Pfam" id="PF17917"/>
    </source>
</evidence>
<dbReference type="EMBL" id="JBJUIK010000006">
    <property type="protein sequence ID" value="KAL3524974.1"/>
    <property type="molecule type" value="Genomic_DNA"/>
</dbReference>
<dbReference type="InterPro" id="IPR050951">
    <property type="entry name" value="Retrovirus_Pol_polyprotein"/>
</dbReference>
<dbReference type="CDD" id="cd09274">
    <property type="entry name" value="RNase_HI_RT_Ty3"/>
    <property type="match status" value="1"/>
</dbReference>
<dbReference type="InterPro" id="IPR041373">
    <property type="entry name" value="RT_RNaseH"/>
</dbReference>
<gene>
    <name evidence="8" type="ORF">ACH5RR_013346</name>
</gene>
<comment type="caution">
    <text evidence="8">The sequence shown here is derived from an EMBL/GenBank/DDBJ whole genome shotgun (WGS) entry which is preliminary data.</text>
</comment>
<keyword evidence="1" id="KW-0808">Transferase</keyword>
<dbReference type="GO" id="GO:0016787">
    <property type="term" value="F:hydrolase activity"/>
    <property type="evidence" value="ECO:0007669"/>
    <property type="project" value="UniProtKB-KW"/>
</dbReference>
<evidence type="ECO:0000313" key="8">
    <source>
        <dbReference type="EMBL" id="KAL3524974.1"/>
    </source>
</evidence>
<dbReference type="AlphaFoldDB" id="A0ABD3A134"/>
<dbReference type="PANTHER" id="PTHR37984">
    <property type="entry name" value="PROTEIN CBG26694"/>
    <property type="match status" value="1"/>
</dbReference>
<keyword evidence="2" id="KW-0548">Nucleotidyltransferase</keyword>
<name>A0ABD3A134_9GENT</name>
<dbReference type="Pfam" id="PF17917">
    <property type="entry name" value="RT_RNaseH"/>
    <property type="match status" value="1"/>
</dbReference>
<evidence type="ECO:0000256" key="5">
    <source>
        <dbReference type="ARBA" id="ARBA00022801"/>
    </source>
</evidence>
<keyword evidence="4" id="KW-0255">Endonuclease</keyword>
<dbReference type="InterPro" id="IPR043128">
    <property type="entry name" value="Rev_trsase/Diguanyl_cyclase"/>
</dbReference>
<accession>A0ABD3A134</accession>
<dbReference type="SUPFAM" id="SSF56672">
    <property type="entry name" value="DNA/RNA polymerases"/>
    <property type="match status" value="1"/>
</dbReference>
<protein>
    <recommendedName>
        <fullName evidence="7">Reverse transcriptase RNase H-like domain-containing protein</fullName>
    </recommendedName>
</protein>
<dbReference type="PANTHER" id="PTHR37984:SF5">
    <property type="entry name" value="PROTEIN NYNRIN-LIKE"/>
    <property type="match status" value="1"/>
</dbReference>
<dbReference type="GO" id="GO:0003964">
    <property type="term" value="F:RNA-directed DNA polymerase activity"/>
    <property type="evidence" value="ECO:0007669"/>
    <property type="project" value="UniProtKB-KW"/>
</dbReference>
<feature type="domain" description="Reverse transcriptase RNase H-like" evidence="7">
    <location>
        <begin position="59"/>
        <end position="155"/>
    </location>
</feature>
<keyword evidence="6" id="KW-0695">RNA-directed DNA polymerase</keyword>
<evidence type="ECO:0000313" key="9">
    <source>
        <dbReference type="Proteomes" id="UP001630127"/>
    </source>
</evidence>
<dbReference type="GO" id="GO:0004519">
    <property type="term" value="F:endonuclease activity"/>
    <property type="evidence" value="ECO:0007669"/>
    <property type="project" value="UniProtKB-KW"/>
</dbReference>
<dbReference type="Gene3D" id="3.10.20.370">
    <property type="match status" value="1"/>
</dbReference>
<evidence type="ECO:0000256" key="2">
    <source>
        <dbReference type="ARBA" id="ARBA00022695"/>
    </source>
</evidence>
<reference evidence="8 9" key="1">
    <citation type="submission" date="2024-11" db="EMBL/GenBank/DDBJ databases">
        <title>A near-complete genome assembly of Cinchona calisaya.</title>
        <authorList>
            <person name="Lian D.C."/>
            <person name="Zhao X.W."/>
            <person name="Wei L."/>
        </authorList>
    </citation>
    <scope>NUCLEOTIDE SEQUENCE [LARGE SCALE GENOMIC DNA]</scope>
    <source>
        <tissue evidence="8">Nenye</tissue>
    </source>
</reference>
<keyword evidence="3" id="KW-0540">Nuclease</keyword>
<organism evidence="8 9">
    <name type="scientific">Cinchona calisaya</name>
    <dbReference type="NCBI Taxonomy" id="153742"/>
    <lineage>
        <taxon>Eukaryota</taxon>
        <taxon>Viridiplantae</taxon>
        <taxon>Streptophyta</taxon>
        <taxon>Embryophyta</taxon>
        <taxon>Tracheophyta</taxon>
        <taxon>Spermatophyta</taxon>
        <taxon>Magnoliopsida</taxon>
        <taxon>eudicotyledons</taxon>
        <taxon>Gunneridae</taxon>
        <taxon>Pentapetalae</taxon>
        <taxon>asterids</taxon>
        <taxon>lamiids</taxon>
        <taxon>Gentianales</taxon>
        <taxon>Rubiaceae</taxon>
        <taxon>Cinchonoideae</taxon>
        <taxon>Cinchoneae</taxon>
        <taxon>Cinchona</taxon>
    </lineage>
</organism>
<evidence type="ECO:0000256" key="4">
    <source>
        <dbReference type="ARBA" id="ARBA00022759"/>
    </source>
</evidence>
<dbReference type="Gene3D" id="3.30.70.270">
    <property type="match status" value="1"/>
</dbReference>
<dbReference type="InterPro" id="IPR043502">
    <property type="entry name" value="DNA/RNA_pol_sf"/>
</dbReference>
<keyword evidence="9" id="KW-1185">Reference proteome</keyword>
<evidence type="ECO:0000256" key="3">
    <source>
        <dbReference type="ARBA" id="ARBA00022722"/>
    </source>
</evidence>
<proteinExistence type="predicted"/>
<evidence type="ECO:0000256" key="1">
    <source>
        <dbReference type="ARBA" id="ARBA00022679"/>
    </source>
</evidence>
<dbReference type="Proteomes" id="UP001630127">
    <property type="component" value="Unassembled WGS sequence"/>
</dbReference>
<evidence type="ECO:0000256" key="6">
    <source>
        <dbReference type="ARBA" id="ARBA00022918"/>
    </source>
</evidence>
<sequence>MSNLSKCYYRRFIKDCGKISRPPINHLKKNNFNWDEDAIEAFEKLKLALSNPPIIALPDFTQEFTLEINALGNGIGVVLMHKNRPISYFSKALSFKHQALSVYQKEMMATVAVVQKWRAYLIGRHFIIKTDHQRLKYLMEQRIATPMQQKWIAKLFSL</sequence>
<keyword evidence="5" id="KW-0378">Hydrolase</keyword>